<dbReference type="AlphaFoldDB" id="A0AAU8HWF4"/>
<dbReference type="SMART" id="SM00387">
    <property type="entry name" value="HATPase_c"/>
    <property type="match status" value="1"/>
</dbReference>
<dbReference type="InterPro" id="IPR003594">
    <property type="entry name" value="HATPase_dom"/>
</dbReference>
<evidence type="ECO:0000313" key="4">
    <source>
        <dbReference type="EMBL" id="XCI29738.1"/>
    </source>
</evidence>
<dbReference type="PROSITE" id="PS50109">
    <property type="entry name" value="HIS_KIN"/>
    <property type="match status" value="1"/>
</dbReference>
<keyword evidence="4" id="KW-0067">ATP-binding</keyword>
<proteinExistence type="predicted"/>
<reference evidence="4" key="1">
    <citation type="journal article" date="2018" name="Antonie Van Leeuwenhoek">
        <title>Proteinivorax hydrogeniformans sp. nov., an anaerobic, haloalkaliphilic bacterium fermenting proteinaceous compounds with high hydrogen production.</title>
        <authorList>
            <person name="Boltyanskaya Y."/>
            <person name="Detkova E."/>
            <person name="Pimenov N."/>
            <person name="Kevbrin V."/>
        </authorList>
    </citation>
    <scope>NUCLEOTIDE SEQUENCE</scope>
    <source>
        <strain evidence="4">Z-710</strain>
    </source>
</reference>
<dbReference type="GO" id="GO:0016301">
    <property type="term" value="F:kinase activity"/>
    <property type="evidence" value="ECO:0007669"/>
    <property type="project" value="UniProtKB-KW"/>
</dbReference>
<dbReference type="InterPro" id="IPR036890">
    <property type="entry name" value="HATPase_C_sf"/>
</dbReference>
<dbReference type="PANTHER" id="PTHR43065">
    <property type="entry name" value="SENSOR HISTIDINE KINASE"/>
    <property type="match status" value="1"/>
</dbReference>
<dbReference type="SUPFAM" id="SSF55874">
    <property type="entry name" value="ATPase domain of HSP90 chaperone/DNA topoisomerase II/histidine kinase"/>
    <property type="match status" value="1"/>
</dbReference>
<accession>A0AAU8HWF4</accession>
<evidence type="ECO:0000256" key="1">
    <source>
        <dbReference type="ARBA" id="ARBA00022777"/>
    </source>
</evidence>
<name>A0AAU8HWF4_9FIRM</name>
<evidence type="ECO:0000256" key="2">
    <source>
        <dbReference type="ARBA" id="ARBA00023012"/>
    </source>
</evidence>
<dbReference type="GO" id="GO:0005524">
    <property type="term" value="F:ATP binding"/>
    <property type="evidence" value="ECO:0007669"/>
    <property type="project" value="UniProtKB-KW"/>
</dbReference>
<protein>
    <submittedName>
        <fullName evidence="4">ATP-binding protein</fullName>
    </submittedName>
</protein>
<sequence length="182" mass="20546">MKDLSHVILDLVQNSISADADQVSIEVFKSKKQNLLSVCITDNGKGMNEQEVKKSTDPYYTTRTTRDIGLGLPLIKMMAKQADGDFKINSKPQNGTCVYFSFALEHWDCPPVGDLAATFISFFVLQQDITISLKVDNGSESFELSNQEIYDELSADQITKQWVLDWVKELIEDNIMKILREG</sequence>
<organism evidence="4">
    <name type="scientific">Proteinivorax hydrogeniformans</name>
    <dbReference type="NCBI Taxonomy" id="1826727"/>
    <lineage>
        <taxon>Bacteria</taxon>
        <taxon>Bacillati</taxon>
        <taxon>Bacillota</taxon>
        <taxon>Clostridia</taxon>
        <taxon>Eubacteriales</taxon>
        <taxon>Proteinivoracaceae</taxon>
        <taxon>Proteinivorax</taxon>
    </lineage>
</organism>
<dbReference type="GO" id="GO:0000160">
    <property type="term" value="P:phosphorelay signal transduction system"/>
    <property type="evidence" value="ECO:0007669"/>
    <property type="project" value="UniProtKB-KW"/>
</dbReference>
<gene>
    <name evidence="4" type="ORF">PRVXH_001080</name>
</gene>
<keyword evidence="4" id="KW-0547">Nucleotide-binding</keyword>
<keyword evidence="1" id="KW-0808">Transferase</keyword>
<keyword evidence="1" id="KW-0418">Kinase</keyword>
<dbReference type="Pfam" id="PF02518">
    <property type="entry name" value="HATPase_c"/>
    <property type="match status" value="1"/>
</dbReference>
<reference evidence="4" key="2">
    <citation type="submission" date="2024-06" db="EMBL/GenBank/DDBJ databases">
        <authorList>
            <person name="Petrova K.O."/>
            <person name="Toshchakov S.V."/>
            <person name="Boltjanskaja Y.V."/>
            <person name="Kevbrin V.V."/>
        </authorList>
    </citation>
    <scope>NUCLEOTIDE SEQUENCE</scope>
    <source>
        <strain evidence="4">Z-710</strain>
    </source>
</reference>
<evidence type="ECO:0000259" key="3">
    <source>
        <dbReference type="PROSITE" id="PS50109"/>
    </source>
</evidence>
<dbReference type="RefSeq" id="WP_353894285.1">
    <property type="nucleotide sequence ID" value="NZ_CP159485.1"/>
</dbReference>
<dbReference type="InterPro" id="IPR005467">
    <property type="entry name" value="His_kinase_dom"/>
</dbReference>
<dbReference type="EMBL" id="CP159485">
    <property type="protein sequence ID" value="XCI29738.1"/>
    <property type="molecule type" value="Genomic_DNA"/>
</dbReference>
<dbReference type="PANTHER" id="PTHR43065:SF29">
    <property type="entry name" value="SENSOR PROTEIN KINASE FLES"/>
    <property type="match status" value="1"/>
</dbReference>
<feature type="domain" description="Histidine kinase" evidence="3">
    <location>
        <begin position="1"/>
        <end position="106"/>
    </location>
</feature>
<dbReference type="Gene3D" id="3.30.565.10">
    <property type="entry name" value="Histidine kinase-like ATPase, C-terminal domain"/>
    <property type="match status" value="1"/>
</dbReference>
<keyword evidence="2" id="KW-0902">Two-component regulatory system</keyword>